<dbReference type="InterPro" id="IPR013758">
    <property type="entry name" value="Topo_IIA_A/C_ab"/>
</dbReference>
<dbReference type="Gene3D" id="2.120.10.90">
    <property type="entry name" value="DNA gyrase/topoisomerase IV, subunit A, C-terminal"/>
    <property type="match status" value="1"/>
</dbReference>
<keyword evidence="6 9" id="KW-0238">DNA-binding</keyword>
<dbReference type="STRING" id="1229780.BN381_100172"/>
<proteinExistence type="inferred from homology"/>
<dbReference type="EMBL" id="CANL01000002">
    <property type="protein sequence ID" value="CCM62285.1"/>
    <property type="molecule type" value="Genomic_DNA"/>
</dbReference>
<dbReference type="HOGENOM" id="CLU_002977_6_1_11"/>
<dbReference type="FunFam" id="3.30.1360.40:FF:000002">
    <property type="entry name" value="DNA gyrase subunit A"/>
    <property type="match status" value="1"/>
</dbReference>
<dbReference type="SUPFAM" id="SSF56719">
    <property type="entry name" value="Type II DNA topoisomerase"/>
    <property type="match status" value="1"/>
</dbReference>
<evidence type="ECO:0000256" key="9">
    <source>
        <dbReference type="HAMAP-Rule" id="MF_01897"/>
    </source>
</evidence>
<comment type="subunit">
    <text evidence="8">Heterotetramer composed of ParC and ParE.</text>
</comment>
<dbReference type="RefSeq" id="WP_012223524.1">
    <property type="nucleotide sequence ID" value="NZ_HG422565.1"/>
</dbReference>
<dbReference type="SUPFAM" id="SSF101904">
    <property type="entry name" value="GyrA/ParC C-terminal domain-like"/>
    <property type="match status" value="1"/>
</dbReference>
<dbReference type="Pfam" id="PF00521">
    <property type="entry name" value="DNA_topoisoIV"/>
    <property type="match status" value="1"/>
</dbReference>
<dbReference type="GO" id="GO:0009330">
    <property type="term" value="C:DNA topoisomerase type II (double strand cut, ATP-hydrolyzing) complex"/>
    <property type="evidence" value="ECO:0007669"/>
    <property type="project" value="TreeGrafter"/>
</dbReference>
<dbReference type="PANTHER" id="PTHR43493:SF5">
    <property type="entry name" value="DNA GYRASE SUBUNIT A, CHLOROPLASTIC_MITOCHONDRIAL"/>
    <property type="match status" value="1"/>
</dbReference>
<comment type="subcellular location">
    <subcellularLocation>
        <location evidence="9">Cytoplasm</location>
    </subcellularLocation>
</comment>
<keyword evidence="9" id="KW-0963">Cytoplasm</keyword>
<comment type="function">
    <text evidence="9">A type II topoisomerase that negatively supercoils closed circular double-stranded (ds) DNA in an ATP-dependent manner to modulate DNA topology and maintain chromosomes in an underwound state. Negative supercoiling favors strand separation, and DNA replication, transcription, recombination and repair, all of which involve strand separation. Also able to catalyze the interconversion of other topological isomers of dsDNA rings, including catenanes and knotted rings. Type II topoisomerases break and join 2 DNA strands simultaneously in an ATP-dependent manner.</text>
</comment>
<evidence type="ECO:0000256" key="8">
    <source>
        <dbReference type="ARBA" id="ARBA00063644"/>
    </source>
</evidence>
<dbReference type="OrthoDB" id="9806486at2"/>
<comment type="caution">
    <text evidence="13">The sequence shown here is derived from an EMBL/GenBank/DDBJ whole genome shotgun (WGS) entry which is preliminary data.</text>
</comment>
<dbReference type="GO" id="GO:0034335">
    <property type="term" value="F:DNA negative supercoiling activity"/>
    <property type="evidence" value="ECO:0007669"/>
    <property type="project" value="UniProtKB-ARBA"/>
</dbReference>
<evidence type="ECO:0000313" key="14">
    <source>
        <dbReference type="Proteomes" id="UP000018291"/>
    </source>
</evidence>
<dbReference type="InterPro" id="IPR013757">
    <property type="entry name" value="Topo_IIA_A_a_sf"/>
</dbReference>
<evidence type="ECO:0000256" key="1">
    <source>
        <dbReference type="ARBA" id="ARBA00000185"/>
    </source>
</evidence>
<evidence type="ECO:0000256" key="6">
    <source>
        <dbReference type="ARBA" id="ARBA00023125"/>
    </source>
</evidence>
<protein>
    <recommendedName>
        <fullName evidence="9">DNA gyrase subunit A</fullName>
        <ecNumber evidence="9">5.6.2.2</ecNumber>
    </recommendedName>
</protein>
<dbReference type="Gene3D" id="3.30.1360.40">
    <property type="match status" value="1"/>
</dbReference>
<feature type="active site" description="O-(5'-phospho-DNA)-tyrosine intermediate" evidence="9 10">
    <location>
        <position position="151"/>
    </location>
</feature>
<comment type="catalytic activity">
    <reaction evidence="1 9 10">
        <text>ATP-dependent breakage, passage and rejoining of double-stranded DNA.</text>
        <dbReference type="EC" id="5.6.2.2"/>
    </reaction>
</comment>
<dbReference type="InterPro" id="IPR005743">
    <property type="entry name" value="GyrA"/>
</dbReference>
<accession>R4YWH2</accession>
<keyword evidence="5 9" id="KW-0799">Topoisomerase</keyword>
<dbReference type="GO" id="GO:0005524">
    <property type="term" value="F:ATP binding"/>
    <property type="evidence" value="ECO:0007669"/>
    <property type="project" value="UniProtKB-UniRule"/>
</dbReference>
<dbReference type="InterPro" id="IPR013760">
    <property type="entry name" value="Topo_IIA-like_dom_sf"/>
</dbReference>
<dbReference type="CDD" id="cd00187">
    <property type="entry name" value="TOP4c"/>
    <property type="match status" value="1"/>
</dbReference>
<dbReference type="Proteomes" id="UP000018291">
    <property type="component" value="Unassembled WGS sequence"/>
</dbReference>
<evidence type="ECO:0000313" key="13">
    <source>
        <dbReference type="EMBL" id="CCM62285.1"/>
    </source>
</evidence>
<sequence length="859" mass="94336">MSDEPPIQPENDEPASEDGVPEDLVVPVELVDFSGEGIEPIEIQAEMEQSFLDYAMSVIVSRALPDVRDGLKPVHRRILWAMHEAGLRPDRQHRKCATVVGDVIGKYHPHGDSSVYDALVRMGQDFSLSHVLIDKHGNFGSLSDGPAAYRYTECRLDPLAMSMLAEIDEDTVDRIPNYDGSTEEPTVLPSRFPNLLVNGSQGIAVGMATNIPPHNLGEVIDAVDLLIDHPDATVDELMERVLGPDFPTGGEILGRAGLISAYRTGRGSIKLRGKAEIVEDANGRNSIVVSEVPYQTAPEVIEERAAELVNNRELEGIRAITNSSAKGQIKLVFELKRDASPMVVLNNLYKYTPLQTTFAANMVALVDGVPRTLNLRDALVHYLEHQREVVRRRTEFRLARAQRRAHIVEGLVRALDLIDAIIAAIRASADRGVARAALMGEGFEFSEIQANHILDLPLGRLTRLGRTELNEELAELRRIMAELEAILADQGRLDAVIREELADIRSRFAVDRRSAMTHDPGDLDVEDLIDDEDVVVVMTSRGYIKTTSLDAFRTQGRGGRGVAGAKLRDEDMITTLIKTSAHAYLLFFTNRGKVYRLKVHRIPMMDRGAQGTAIVNLLRLASDERVEAVIDTRDYESHRYLMFTTSHGVVKKTRFTAYDSSRQDGLIAVSLRDGDELVEVLPVNDDDEVMLVSSSGMGIRFAESDVRPMGRNAAGVRGMRLKSGDRVIGSAVITPDTRLLTVTDGGYGKRTDPDEFTRQGRGGQGVRAHRIRDDRGRVVAANLVAEDSEIFLITDAGVIIRTPVGSISEYGRDAMGVTVMRLDGDTKVVAVAPVVSEDGAVDESDEADVEAIVEAQPGE</sequence>
<dbReference type="HAMAP" id="MF_01897">
    <property type="entry name" value="GyrA"/>
    <property type="match status" value="1"/>
</dbReference>
<comment type="subunit">
    <text evidence="9">Heterotetramer, composed of two GyrA and two GyrB chains. In the heterotetramer, GyrA contains the active site tyrosine that forms a transient covalent intermediate with DNA, while GyrB binds cofactors and catalyzes ATP hydrolysis.</text>
</comment>
<dbReference type="GO" id="GO:0006265">
    <property type="term" value="P:DNA topological change"/>
    <property type="evidence" value="ECO:0007669"/>
    <property type="project" value="UniProtKB-UniRule"/>
</dbReference>
<dbReference type="PROSITE" id="PS52040">
    <property type="entry name" value="TOPO_IIA"/>
    <property type="match status" value="1"/>
</dbReference>
<organism evidence="13 14">
    <name type="scientific">Candidatus Neomicrothrix parvicella RN1</name>
    <dbReference type="NCBI Taxonomy" id="1229780"/>
    <lineage>
        <taxon>Bacteria</taxon>
        <taxon>Bacillati</taxon>
        <taxon>Actinomycetota</taxon>
        <taxon>Acidimicrobiia</taxon>
        <taxon>Acidimicrobiales</taxon>
        <taxon>Microthrixaceae</taxon>
        <taxon>Candidatus Neomicrothrix</taxon>
    </lineage>
</organism>
<gene>
    <name evidence="9 13" type="primary">gyrA</name>
    <name evidence="13" type="ORF">BN381_100172</name>
</gene>
<dbReference type="NCBIfam" id="NF004044">
    <property type="entry name" value="PRK05561.1"/>
    <property type="match status" value="1"/>
</dbReference>
<reference evidence="13 14" key="1">
    <citation type="journal article" date="2013" name="ISME J.">
        <title>Metabolic model for the filamentous 'Candidatus Microthrix parvicella' based on genomic and metagenomic analyses.</title>
        <authorList>
            <person name="Jon McIlroy S."/>
            <person name="Kristiansen R."/>
            <person name="Albertsen M."/>
            <person name="Michael Karst S."/>
            <person name="Rossetti S."/>
            <person name="Lund Nielsen J."/>
            <person name="Tandoi V."/>
            <person name="James Seviour R."/>
            <person name="Nielsen P.H."/>
        </authorList>
    </citation>
    <scope>NUCLEOTIDE SEQUENCE [LARGE SCALE GENOMIC DNA]</scope>
    <source>
        <strain evidence="13 14">RN1</strain>
    </source>
</reference>
<dbReference type="FunFam" id="1.10.268.10:FF:000001">
    <property type="entry name" value="DNA gyrase subunit A"/>
    <property type="match status" value="1"/>
</dbReference>
<evidence type="ECO:0000256" key="10">
    <source>
        <dbReference type="PROSITE-ProRule" id="PRU01384"/>
    </source>
</evidence>
<dbReference type="GO" id="GO:0005737">
    <property type="term" value="C:cytoplasm"/>
    <property type="evidence" value="ECO:0007669"/>
    <property type="project" value="UniProtKB-SubCell"/>
</dbReference>
<keyword evidence="14" id="KW-1185">Reference proteome</keyword>
<evidence type="ECO:0000256" key="4">
    <source>
        <dbReference type="ARBA" id="ARBA00022840"/>
    </source>
</evidence>
<dbReference type="EC" id="5.6.2.2" evidence="9"/>
<dbReference type="InterPro" id="IPR050220">
    <property type="entry name" value="Type_II_DNA_Topoisomerases"/>
</dbReference>
<dbReference type="NCBIfam" id="TIGR01063">
    <property type="entry name" value="gyrA"/>
    <property type="match status" value="1"/>
</dbReference>
<dbReference type="InterPro" id="IPR035516">
    <property type="entry name" value="Gyrase/topoIV_suA_C"/>
</dbReference>
<name>R4YWH2_9ACTN</name>
<dbReference type="NCBIfam" id="NF004043">
    <property type="entry name" value="PRK05560.1"/>
    <property type="match status" value="1"/>
</dbReference>
<dbReference type="Gene3D" id="3.90.199.10">
    <property type="entry name" value="Topoisomerase II, domain 5"/>
    <property type="match status" value="1"/>
</dbReference>
<dbReference type="Gene3D" id="1.10.268.10">
    <property type="entry name" value="Topoisomerase, domain 3"/>
    <property type="match status" value="1"/>
</dbReference>
<evidence type="ECO:0000256" key="2">
    <source>
        <dbReference type="ARBA" id="ARBA00008263"/>
    </source>
</evidence>
<dbReference type="AlphaFoldDB" id="R4YWH2"/>
<feature type="region of interest" description="Disordered" evidence="11">
    <location>
        <begin position="1"/>
        <end position="21"/>
    </location>
</feature>
<dbReference type="eggNOG" id="COG0188">
    <property type="taxonomic scope" value="Bacteria"/>
</dbReference>
<feature type="short sequence motif" description="GyrA-box" evidence="9">
    <location>
        <begin position="555"/>
        <end position="561"/>
    </location>
</feature>
<comment type="similarity">
    <text evidence="2 9">Belongs to the type II topoisomerase GyrA/ParC subunit family.</text>
</comment>
<evidence type="ECO:0000256" key="3">
    <source>
        <dbReference type="ARBA" id="ARBA00022741"/>
    </source>
</evidence>
<keyword evidence="3 9" id="KW-0547">Nucleotide-binding</keyword>
<feature type="domain" description="Topo IIA-type catalytic" evidence="12">
    <location>
        <begin position="64"/>
        <end position="528"/>
    </location>
</feature>
<evidence type="ECO:0000256" key="11">
    <source>
        <dbReference type="SAM" id="MobiDB-lite"/>
    </source>
</evidence>
<feature type="compositionally biased region" description="Acidic residues" evidence="11">
    <location>
        <begin position="10"/>
        <end position="21"/>
    </location>
</feature>
<evidence type="ECO:0000259" key="12">
    <source>
        <dbReference type="PROSITE" id="PS52040"/>
    </source>
</evidence>
<keyword evidence="4 9" id="KW-0067">ATP-binding</keyword>
<dbReference type="PANTHER" id="PTHR43493">
    <property type="entry name" value="DNA GYRASE/TOPOISOMERASE SUBUNIT A"/>
    <property type="match status" value="1"/>
</dbReference>
<keyword evidence="7 9" id="KW-0413">Isomerase</keyword>
<dbReference type="SMART" id="SM00434">
    <property type="entry name" value="TOP4c"/>
    <property type="match status" value="1"/>
</dbReference>
<dbReference type="GO" id="GO:0006261">
    <property type="term" value="P:DNA-templated DNA replication"/>
    <property type="evidence" value="ECO:0007669"/>
    <property type="project" value="UniProtKB-UniRule"/>
</dbReference>
<dbReference type="InterPro" id="IPR006691">
    <property type="entry name" value="GyrA/parC_rep"/>
</dbReference>
<dbReference type="GO" id="GO:0003677">
    <property type="term" value="F:DNA binding"/>
    <property type="evidence" value="ECO:0007669"/>
    <property type="project" value="UniProtKB-UniRule"/>
</dbReference>
<dbReference type="Pfam" id="PF03989">
    <property type="entry name" value="DNA_gyraseA_C"/>
    <property type="match status" value="6"/>
</dbReference>
<comment type="miscellaneous">
    <text evidence="9">Few gyrases are as efficient as E.coli at forming negative supercoils. Not all organisms have 2 type II topoisomerases; in organisms with a single type II topoisomerase this enzyme also has to decatenate newly replicated chromosomes.</text>
</comment>
<evidence type="ECO:0000256" key="5">
    <source>
        <dbReference type="ARBA" id="ARBA00023029"/>
    </source>
</evidence>
<dbReference type="GO" id="GO:0005694">
    <property type="term" value="C:chromosome"/>
    <property type="evidence" value="ECO:0007669"/>
    <property type="project" value="InterPro"/>
</dbReference>
<dbReference type="FunFam" id="2.120.10.90:FF:000005">
    <property type="entry name" value="DNA topoisomerase 4 subunit A"/>
    <property type="match status" value="1"/>
</dbReference>
<evidence type="ECO:0000256" key="7">
    <source>
        <dbReference type="ARBA" id="ARBA00023235"/>
    </source>
</evidence>
<dbReference type="InterPro" id="IPR002205">
    <property type="entry name" value="Topo_IIA_dom_A"/>
</dbReference>